<proteinExistence type="predicted"/>
<accession>A0AAJ6T365</accession>
<dbReference type="GeneID" id="105110184"/>
<evidence type="ECO:0000313" key="2">
    <source>
        <dbReference type="RefSeq" id="XP_011003435.1"/>
    </source>
</evidence>
<dbReference type="AlphaFoldDB" id="A0AAJ6T365"/>
<evidence type="ECO:0000313" key="1">
    <source>
        <dbReference type="Proteomes" id="UP000694918"/>
    </source>
</evidence>
<keyword evidence="1" id="KW-1185">Reference proteome</keyword>
<gene>
    <name evidence="2" type="primary">LOC105110184</name>
</gene>
<dbReference type="RefSeq" id="XP_011003435.1">
    <property type="nucleotide sequence ID" value="XM_011005133.1"/>
</dbReference>
<reference evidence="2" key="1">
    <citation type="submission" date="2025-08" db="UniProtKB">
        <authorList>
            <consortium name="RefSeq"/>
        </authorList>
    </citation>
    <scope>IDENTIFICATION</scope>
</reference>
<sequence>MFLLRSPVTLQHSCRRACHALKGENSRLHPEDAQPTVNVVSLLVQHNLKYVISNAHCFGGIGWAMTEFSWDVKYAGLQIMASKKAAFFSALEVDRVMGMDHSSKFQDGI</sequence>
<dbReference type="KEGG" id="peu:105110184"/>
<organism evidence="1 2">
    <name type="scientific">Populus euphratica</name>
    <name type="common">Euphrates poplar</name>
    <dbReference type="NCBI Taxonomy" id="75702"/>
    <lineage>
        <taxon>Eukaryota</taxon>
        <taxon>Viridiplantae</taxon>
        <taxon>Streptophyta</taxon>
        <taxon>Embryophyta</taxon>
        <taxon>Tracheophyta</taxon>
        <taxon>Spermatophyta</taxon>
        <taxon>Magnoliopsida</taxon>
        <taxon>eudicotyledons</taxon>
        <taxon>Gunneridae</taxon>
        <taxon>Pentapetalae</taxon>
        <taxon>rosids</taxon>
        <taxon>fabids</taxon>
        <taxon>Malpighiales</taxon>
        <taxon>Salicaceae</taxon>
        <taxon>Saliceae</taxon>
        <taxon>Populus</taxon>
    </lineage>
</organism>
<dbReference type="Proteomes" id="UP000694918">
    <property type="component" value="Unplaced"/>
</dbReference>
<protein>
    <submittedName>
        <fullName evidence="2">Uncharacterized protein LOC105110184</fullName>
    </submittedName>
</protein>
<name>A0AAJ6T365_POPEU</name>